<dbReference type="Proteomes" id="UP000258309">
    <property type="component" value="Unassembled WGS sequence"/>
</dbReference>
<dbReference type="AlphaFoldDB" id="A0A3E2HIH0"/>
<evidence type="ECO:0000313" key="2">
    <source>
        <dbReference type="EMBL" id="RFU33224.1"/>
    </source>
</evidence>
<protein>
    <submittedName>
        <fullName evidence="2">Uncharacterized protein</fullName>
    </submittedName>
</protein>
<reference evidence="2 3" key="1">
    <citation type="submission" date="2018-05" db="EMBL/GenBank/DDBJ databases">
        <title>Draft genome sequence of Scytalidium lignicola DSM 105466, a ubiquitous saprotrophic fungus.</title>
        <authorList>
            <person name="Buettner E."/>
            <person name="Gebauer A.M."/>
            <person name="Hofrichter M."/>
            <person name="Liers C."/>
            <person name="Kellner H."/>
        </authorList>
    </citation>
    <scope>NUCLEOTIDE SEQUENCE [LARGE SCALE GENOMIC DNA]</scope>
    <source>
        <strain evidence="2 3">DSM 105466</strain>
    </source>
</reference>
<feature type="non-terminal residue" evidence="2">
    <location>
        <position position="1"/>
    </location>
</feature>
<dbReference type="EMBL" id="NCSJ02000039">
    <property type="protein sequence ID" value="RFU33224.1"/>
    <property type="molecule type" value="Genomic_DNA"/>
</dbReference>
<sequence>MAQRDLLHGAKGLGDFRRRCRPSSRGLEAVRKPLGAVSLDIAEGAPLPTKTATGSCPWKEGSRNGLKARETRRETAPHHVVASEEGRVYQIQIWVEGVPGATDLRHRTLPRRLLLFTSARSGSGKLRSEAGLCSALFCSARTKAEIIRKRPRNDATLAGVKTRIVEARWKAAP</sequence>
<feature type="non-terminal residue" evidence="2">
    <location>
        <position position="173"/>
    </location>
</feature>
<name>A0A3E2HIH0_SCYLI</name>
<proteinExistence type="predicted"/>
<keyword evidence="3" id="KW-1185">Reference proteome</keyword>
<evidence type="ECO:0000313" key="3">
    <source>
        <dbReference type="Proteomes" id="UP000258309"/>
    </source>
</evidence>
<gene>
    <name evidence="2" type="ORF">B7463_g3149</name>
</gene>
<accession>A0A3E2HIH0</accession>
<organism evidence="2 3">
    <name type="scientific">Scytalidium lignicola</name>
    <name type="common">Hyphomycete</name>
    <dbReference type="NCBI Taxonomy" id="5539"/>
    <lineage>
        <taxon>Eukaryota</taxon>
        <taxon>Fungi</taxon>
        <taxon>Dikarya</taxon>
        <taxon>Ascomycota</taxon>
        <taxon>Pezizomycotina</taxon>
        <taxon>Leotiomycetes</taxon>
        <taxon>Leotiomycetes incertae sedis</taxon>
        <taxon>Scytalidium</taxon>
    </lineage>
</organism>
<evidence type="ECO:0000256" key="1">
    <source>
        <dbReference type="SAM" id="MobiDB-lite"/>
    </source>
</evidence>
<feature type="region of interest" description="Disordered" evidence="1">
    <location>
        <begin position="50"/>
        <end position="74"/>
    </location>
</feature>
<comment type="caution">
    <text evidence="2">The sequence shown here is derived from an EMBL/GenBank/DDBJ whole genome shotgun (WGS) entry which is preliminary data.</text>
</comment>